<dbReference type="Gene3D" id="2.60.40.150">
    <property type="entry name" value="C2 domain"/>
    <property type="match status" value="1"/>
</dbReference>
<reference evidence="2 3" key="1">
    <citation type="submission" date="2019-03" db="EMBL/GenBank/DDBJ databases">
        <title>First draft genome of Liparis tanakae, snailfish: a comprehensive survey of snailfish specific genes.</title>
        <authorList>
            <person name="Kim W."/>
            <person name="Song I."/>
            <person name="Jeong J.-H."/>
            <person name="Kim D."/>
            <person name="Kim S."/>
            <person name="Ryu S."/>
            <person name="Song J.Y."/>
            <person name="Lee S.K."/>
        </authorList>
    </citation>
    <scope>NUCLEOTIDE SEQUENCE [LARGE SCALE GENOMIC DNA]</scope>
    <source>
        <tissue evidence="2">Muscle</tissue>
    </source>
</reference>
<dbReference type="FunFam" id="2.60.40.150:FF:000103">
    <property type="entry name" value="Copine 2"/>
    <property type="match status" value="1"/>
</dbReference>
<gene>
    <name evidence="2" type="primary">Cpne2</name>
    <name evidence="2" type="ORF">EYF80_018656</name>
</gene>
<dbReference type="OrthoDB" id="5855668at2759"/>
<dbReference type="GO" id="GO:0005544">
    <property type="term" value="F:calcium-dependent phospholipid binding"/>
    <property type="evidence" value="ECO:0007669"/>
    <property type="project" value="InterPro"/>
</dbReference>
<organism evidence="2 3">
    <name type="scientific">Liparis tanakae</name>
    <name type="common">Tanaka's snailfish</name>
    <dbReference type="NCBI Taxonomy" id="230148"/>
    <lineage>
        <taxon>Eukaryota</taxon>
        <taxon>Metazoa</taxon>
        <taxon>Chordata</taxon>
        <taxon>Craniata</taxon>
        <taxon>Vertebrata</taxon>
        <taxon>Euteleostomi</taxon>
        <taxon>Actinopterygii</taxon>
        <taxon>Neopterygii</taxon>
        <taxon>Teleostei</taxon>
        <taxon>Neoteleostei</taxon>
        <taxon>Acanthomorphata</taxon>
        <taxon>Eupercaria</taxon>
        <taxon>Perciformes</taxon>
        <taxon>Cottioidei</taxon>
        <taxon>Cottales</taxon>
        <taxon>Liparidae</taxon>
        <taxon>Liparis</taxon>
    </lineage>
</organism>
<feature type="domain" description="C2" evidence="1">
    <location>
        <begin position="49"/>
        <end position="173"/>
    </location>
</feature>
<keyword evidence="3" id="KW-1185">Reference proteome</keyword>
<protein>
    <submittedName>
        <fullName evidence="2">Copine-2</fullName>
    </submittedName>
</protein>
<dbReference type="InterPro" id="IPR000008">
    <property type="entry name" value="C2_dom"/>
</dbReference>
<comment type="caution">
    <text evidence="2">The sequence shown here is derived from an EMBL/GenBank/DDBJ whole genome shotgun (WGS) entry which is preliminary data.</text>
</comment>
<dbReference type="InterPro" id="IPR045052">
    <property type="entry name" value="Copine"/>
</dbReference>
<dbReference type="PROSITE" id="PS50004">
    <property type="entry name" value="C2"/>
    <property type="match status" value="1"/>
</dbReference>
<dbReference type="AlphaFoldDB" id="A0A4Z2HZB7"/>
<evidence type="ECO:0000313" key="3">
    <source>
        <dbReference type="Proteomes" id="UP000314294"/>
    </source>
</evidence>
<dbReference type="Pfam" id="PF00168">
    <property type="entry name" value="C2"/>
    <property type="match status" value="1"/>
</dbReference>
<dbReference type="PANTHER" id="PTHR10857">
    <property type="entry name" value="COPINE"/>
    <property type="match status" value="1"/>
</dbReference>
<sequence>MRDNIPMVFSASHQCITTTSVTSREQTGRSTLVMTRRSTEAQTMAYTLGSTADGQALGVGPQHCVTRVELSVTAASLLDRDVASKSDPFCVLFHEVDGNWVELSRTETAVNNLNPVFGVKFHVDYHFEEIQKLRFAIFDEDKCATQLYEHDFLGEFICTLGVIVSNKKLHRPLVLANGKPAGKGSITVRIILLLPLSLTFFLSLHHT</sequence>
<dbReference type="Proteomes" id="UP000314294">
    <property type="component" value="Unassembled WGS sequence"/>
</dbReference>
<dbReference type="EMBL" id="SRLO01000154">
    <property type="protein sequence ID" value="TNN71136.1"/>
    <property type="molecule type" value="Genomic_DNA"/>
</dbReference>
<dbReference type="SUPFAM" id="SSF49562">
    <property type="entry name" value="C2 domain (Calcium/lipid-binding domain, CaLB)"/>
    <property type="match status" value="1"/>
</dbReference>
<dbReference type="CDD" id="cd04048">
    <property type="entry name" value="C2A_Copine"/>
    <property type="match status" value="1"/>
</dbReference>
<evidence type="ECO:0000313" key="2">
    <source>
        <dbReference type="EMBL" id="TNN71136.1"/>
    </source>
</evidence>
<dbReference type="PANTHER" id="PTHR10857:SF3">
    <property type="entry name" value="COPINE-2"/>
    <property type="match status" value="1"/>
</dbReference>
<proteinExistence type="predicted"/>
<dbReference type="SMART" id="SM00239">
    <property type="entry name" value="C2"/>
    <property type="match status" value="1"/>
</dbReference>
<dbReference type="InterPro" id="IPR035892">
    <property type="entry name" value="C2_domain_sf"/>
</dbReference>
<accession>A0A4Z2HZB7</accession>
<evidence type="ECO:0000259" key="1">
    <source>
        <dbReference type="PROSITE" id="PS50004"/>
    </source>
</evidence>
<dbReference type="GO" id="GO:0005886">
    <property type="term" value="C:plasma membrane"/>
    <property type="evidence" value="ECO:0007669"/>
    <property type="project" value="TreeGrafter"/>
</dbReference>
<name>A0A4Z2HZB7_9TELE</name>
<dbReference type="GO" id="GO:0071277">
    <property type="term" value="P:cellular response to calcium ion"/>
    <property type="evidence" value="ECO:0007669"/>
    <property type="project" value="TreeGrafter"/>
</dbReference>